<dbReference type="Proteomes" id="UP000029622">
    <property type="component" value="Unassembled WGS sequence"/>
</dbReference>
<dbReference type="AlphaFoldDB" id="A0A096DJI9"/>
<protein>
    <submittedName>
        <fullName evidence="1">Sporulation protein</fullName>
    </submittedName>
</protein>
<accession>A0A096DJI9</accession>
<proteinExistence type="predicted"/>
<name>A0A096DJI9_9FIRM</name>
<reference evidence="1 2" key="1">
    <citation type="submission" date="2013-12" db="EMBL/GenBank/DDBJ databases">
        <title>Draft genome sequence of Caloranaerobacter sp. H53214.</title>
        <authorList>
            <person name="Jiang L.J."/>
            <person name="Shao Z.Z."/>
            <person name="Long M.N."/>
        </authorList>
    </citation>
    <scope>NUCLEOTIDE SEQUENCE [LARGE SCALE GENOMIC DNA]</scope>
    <source>
        <strain evidence="1 2">H53214</strain>
    </source>
</reference>
<dbReference type="NCBIfam" id="TIGR02841">
    <property type="entry name" value="spore_YyaC"/>
    <property type="match status" value="1"/>
</dbReference>
<evidence type="ECO:0000313" key="1">
    <source>
        <dbReference type="EMBL" id="KGG79456.1"/>
    </source>
</evidence>
<comment type="caution">
    <text evidence="1">The sequence shown here is derived from an EMBL/GenBank/DDBJ whole genome shotgun (WGS) entry which is preliminary data.</text>
</comment>
<dbReference type="EMBL" id="AZTB01000107">
    <property type="protein sequence ID" value="KGG79456.1"/>
    <property type="molecule type" value="Genomic_DNA"/>
</dbReference>
<dbReference type="RefSeq" id="WP_035165124.1">
    <property type="nucleotide sequence ID" value="NZ_AZTB01000107.1"/>
</dbReference>
<dbReference type="STRING" id="1156417.Y919_11930"/>
<organism evidence="1 2">
    <name type="scientific">Caloranaerobacter azorensis H53214</name>
    <dbReference type="NCBI Taxonomy" id="1156417"/>
    <lineage>
        <taxon>Bacteria</taxon>
        <taxon>Bacillati</taxon>
        <taxon>Bacillota</taxon>
        <taxon>Tissierellia</taxon>
        <taxon>Tissierellales</taxon>
        <taxon>Thermohalobacteraceae</taxon>
        <taxon>Caloranaerobacter</taxon>
    </lineage>
</organism>
<dbReference type="InterPro" id="IPR023430">
    <property type="entry name" value="Pept_HybD-like_dom_sf"/>
</dbReference>
<dbReference type="InterPro" id="IPR009665">
    <property type="entry name" value="YyaC"/>
</dbReference>
<dbReference type="Pfam" id="PF06866">
    <property type="entry name" value="DUF1256"/>
    <property type="match status" value="1"/>
</dbReference>
<evidence type="ECO:0000313" key="2">
    <source>
        <dbReference type="Proteomes" id="UP000029622"/>
    </source>
</evidence>
<sequence length="199" mass="22672">MFFQINHNKNSINSFSPYAVSEFSKIILEYLNKYYNKKNYKELIIVCIGTDRSTGDSLGPLVGYKLYPFFKKNNKVHLFGTLDNPVHAKNLKENINFIKSTFDNPFVVAIDACLGNIDRIGYVKVEKGPLKPGAGVNKNLPEIGDIHITGIVNISGFMEYIVLQNTRLSIVMKMADVISKSFYLSYIQFYKNNIQTIHK</sequence>
<dbReference type="SUPFAM" id="SSF53163">
    <property type="entry name" value="HybD-like"/>
    <property type="match status" value="1"/>
</dbReference>
<gene>
    <name evidence="1" type="ORF">Y919_11930</name>
</gene>